<sequence length="36" mass="3967">MRRIIVHLDGSRANPSKLLAHDDGGQLHKPFTVGKT</sequence>
<name>A0A011QQU6_9PROT</name>
<reference evidence="2 3" key="1">
    <citation type="submission" date="2014-02" db="EMBL/GenBank/DDBJ databases">
        <title>Expanding our view of genomic diversity in Candidatus Accumulibacter clades.</title>
        <authorList>
            <person name="Skennerton C.T."/>
            <person name="Barr J.J."/>
            <person name="Slater F.R."/>
            <person name="Bond P.L."/>
            <person name="Tyson G.W."/>
        </authorList>
    </citation>
    <scope>NUCLEOTIDE SEQUENCE [LARGE SCALE GENOMIC DNA]</scope>
    <source>
        <strain evidence="3">BA-92</strain>
    </source>
</reference>
<organism evidence="2 3">
    <name type="scientific">Candidatus Accumulibacter appositus</name>
    <dbReference type="NCBI Taxonomy" id="1454003"/>
    <lineage>
        <taxon>Bacteria</taxon>
        <taxon>Pseudomonadati</taxon>
        <taxon>Pseudomonadota</taxon>
        <taxon>Betaproteobacteria</taxon>
        <taxon>Candidatus Accumulibacter</taxon>
    </lineage>
</organism>
<comment type="caution">
    <text evidence="2">The sequence shown here is derived from an EMBL/GenBank/DDBJ whole genome shotgun (WGS) entry which is preliminary data.</text>
</comment>
<evidence type="ECO:0000256" key="1">
    <source>
        <dbReference type="SAM" id="MobiDB-lite"/>
    </source>
</evidence>
<protein>
    <submittedName>
        <fullName evidence="2">Uncharacterized protein</fullName>
    </submittedName>
</protein>
<evidence type="ECO:0000313" key="2">
    <source>
        <dbReference type="EMBL" id="EXI81274.1"/>
    </source>
</evidence>
<accession>A0A011QQU6</accession>
<evidence type="ECO:0000313" key="3">
    <source>
        <dbReference type="Proteomes" id="UP000021816"/>
    </source>
</evidence>
<dbReference type="Proteomes" id="UP000021816">
    <property type="component" value="Unassembled WGS sequence"/>
</dbReference>
<dbReference type="STRING" id="1454003.AW10_01288"/>
<proteinExistence type="predicted"/>
<dbReference type="EMBL" id="JEMX01000025">
    <property type="protein sequence ID" value="EXI81274.1"/>
    <property type="molecule type" value="Genomic_DNA"/>
</dbReference>
<feature type="region of interest" description="Disordered" evidence="1">
    <location>
        <begin position="17"/>
        <end position="36"/>
    </location>
</feature>
<dbReference type="AlphaFoldDB" id="A0A011QQU6"/>
<gene>
    <name evidence="2" type="ORF">AW10_01288</name>
</gene>